<sequence>MASSASGEKISVRVLVDEKKKKVVFVEAGKDFVDALLSFLTLPLGTVVRLVGKESNTPKISVGGLSSLYESVANIEEKYFWADTCVEMLLQPRNPMENYCQSLKLNIDDTERTKYFVCGCCTKNYMLNFLSTFRNKICCHCGRPMNQEMFRPSSPPNGGFVSERASFIISDELKVMPYNFQISLLSMNLGFEDLDAIKVLTMDVTRKEILDILKCCLLSTTPLTDVLLLKKQLNENVVAKSIKDFNTGEVECNGVDDKMMKIKVLLRKSDQSCRTLVERELWADLDCDVKEMLVKSPLAHQFKIKNQILPIDEVPASNYTRSFNSNVMGNATSFYSSTIKRSGIVPLSYLEPQSATGTIAQVYSNVGGRGFVKDSIFVVTNDLVVVPSSFAFVIFFLVHLNIPPSDLEERVISIGKKEGLSLLKASLVSSATLTSGLSPFLQFTKEEK</sequence>
<reference evidence="1 2" key="1">
    <citation type="submission" date="2024-01" db="EMBL/GenBank/DDBJ databases">
        <title>The genomes of 5 underutilized Papilionoideae crops provide insights into root nodulation and disease resistanc.</title>
        <authorList>
            <person name="Jiang F."/>
        </authorList>
    </citation>
    <scope>NUCLEOTIDE SEQUENCE [LARGE SCALE GENOMIC DNA]</scope>
    <source>
        <strain evidence="1">LVBAO_FW01</strain>
        <tissue evidence="1">Leaves</tissue>
    </source>
</reference>
<organism evidence="1 2">
    <name type="scientific">Canavalia gladiata</name>
    <name type="common">Sword bean</name>
    <name type="synonym">Dolichos gladiatus</name>
    <dbReference type="NCBI Taxonomy" id="3824"/>
    <lineage>
        <taxon>Eukaryota</taxon>
        <taxon>Viridiplantae</taxon>
        <taxon>Streptophyta</taxon>
        <taxon>Embryophyta</taxon>
        <taxon>Tracheophyta</taxon>
        <taxon>Spermatophyta</taxon>
        <taxon>Magnoliopsida</taxon>
        <taxon>eudicotyledons</taxon>
        <taxon>Gunneridae</taxon>
        <taxon>Pentapetalae</taxon>
        <taxon>rosids</taxon>
        <taxon>fabids</taxon>
        <taxon>Fabales</taxon>
        <taxon>Fabaceae</taxon>
        <taxon>Papilionoideae</taxon>
        <taxon>50 kb inversion clade</taxon>
        <taxon>NPAAA clade</taxon>
        <taxon>indigoferoid/millettioid clade</taxon>
        <taxon>Phaseoleae</taxon>
        <taxon>Canavalia</taxon>
    </lineage>
</organism>
<comment type="caution">
    <text evidence="1">The sequence shown here is derived from an EMBL/GenBank/DDBJ whole genome shotgun (WGS) entry which is preliminary data.</text>
</comment>
<dbReference type="PANTHER" id="PTHR33103:SF27">
    <property type="entry name" value="OS04G0594700 PROTEIN"/>
    <property type="match status" value="1"/>
</dbReference>
<accession>A0AAN9LQ86</accession>
<proteinExistence type="predicted"/>
<dbReference type="PANTHER" id="PTHR33103">
    <property type="entry name" value="OS01G0153900 PROTEIN"/>
    <property type="match status" value="1"/>
</dbReference>
<name>A0AAN9LQ86_CANGL</name>
<dbReference type="Proteomes" id="UP001367508">
    <property type="component" value="Unassembled WGS sequence"/>
</dbReference>
<evidence type="ECO:0000313" key="2">
    <source>
        <dbReference type="Proteomes" id="UP001367508"/>
    </source>
</evidence>
<evidence type="ECO:0008006" key="3">
    <source>
        <dbReference type="Google" id="ProtNLM"/>
    </source>
</evidence>
<gene>
    <name evidence="1" type="ORF">VNO77_20491</name>
</gene>
<dbReference type="AlphaFoldDB" id="A0AAN9LQ86"/>
<protein>
    <recommendedName>
        <fullName evidence="3">DUF674 family protein</fullName>
    </recommendedName>
</protein>
<evidence type="ECO:0000313" key="1">
    <source>
        <dbReference type="EMBL" id="KAK7339806.1"/>
    </source>
</evidence>
<keyword evidence="2" id="KW-1185">Reference proteome</keyword>
<dbReference type="Pfam" id="PF05056">
    <property type="entry name" value="DUF674"/>
    <property type="match status" value="2"/>
</dbReference>
<dbReference type="EMBL" id="JAYMYQ010000004">
    <property type="protein sequence ID" value="KAK7339806.1"/>
    <property type="molecule type" value="Genomic_DNA"/>
</dbReference>
<dbReference type="InterPro" id="IPR007750">
    <property type="entry name" value="DUF674"/>
</dbReference>